<evidence type="ECO:0000313" key="12">
    <source>
        <dbReference type="EMBL" id="MBL6817980.1"/>
    </source>
</evidence>
<organism evidence="12 13">
    <name type="scientific">SAR86 cluster bacterium</name>
    <dbReference type="NCBI Taxonomy" id="2030880"/>
    <lineage>
        <taxon>Bacteria</taxon>
        <taxon>Pseudomonadati</taxon>
        <taxon>Pseudomonadota</taxon>
        <taxon>Gammaproteobacteria</taxon>
        <taxon>SAR86 cluster</taxon>
    </lineage>
</organism>
<evidence type="ECO:0000256" key="9">
    <source>
        <dbReference type="HAMAP-Rule" id="MF_01014"/>
    </source>
</evidence>
<protein>
    <recommendedName>
        <fullName evidence="9 11">1-(5-phosphoribosyl)-5-[(5-phosphoribosylamino)methylideneamino] imidazole-4-carboxamide isomerase</fullName>
        <ecNumber evidence="9 11">5.3.1.16</ecNumber>
    </recommendedName>
    <alternativeName>
        <fullName evidence="9">Phosphoribosylformimino-5-aminoimidazole carboxamide ribotide isomerase</fullName>
    </alternativeName>
</protein>
<reference evidence="12" key="1">
    <citation type="submission" date="2020-10" db="EMBL/GenBank/DDBJ databases">
        <title>Microbiome of the Black Sea water column analyzed by genome centric metagenomics.</title>
        <authorList>
            <person name="Cabello-Yeves P.J."/>
            <person name="Callieri C."/>
            <person name="Picazo A."/>
            <person name="Mehrshad M."/>
            <person name="Haro-Moreno J.M."/>
            <person name="Roda-Garcia J."/>
            <person name="Dzembekova N."/>
            <person name="Slabakova V."/>
            <person name="Slabakova N."/>
            <person name="Moncheva S."/>
            <person name="Rodriguez-Valera F."/>
        </authorList>
    </citation>
    <scope>NUCLEOTIDE SEQUENCE</scope>
    <source>
        <strain evidence="12">BS307-5m-G50</strain>
    </source>
</reference>
<dbReference type="Proteomes" id="UP000711391">
    <property type="component" value="Unassembled WGS sequence"/>
</dbReference>
<evidence type="ECO:0000256" key="8">
    <source>
        <dbReference type="ARBA" id="ARBA00023235"/>
    </source>
</evidence>
<comment type="caution">
    <text evidence="12">The sequence shown here is derived from an EMBL/GenBank/DDBJ whole genome shotgun (WGS) entry which is preliminary data.</text>
</comment>
<comment type="catalytic activity">
    <reaction evidence="1 9 11">
        <text>1-(5-phospho-beta-D-ribosyl)-5-[(5-phospho-beta-D-ribosylamino)methylideneamino]imidazole-4-carboxamide = 5-[(5-phospho-1-deoxy-D-ribulos-1-ylimino)methylamino]-1-(5-phospho-beta-D-ribosyl)imidazole-4-carboxamide</text>
        <dbReference type="Rhea" id="RHEA:15469"/>
        <dbReference type="ChEBI" id="CHEBI:58435"/>
        <dbReference type="ChEBI" id="CHEBI:58525"/>
        <dbReference type="EC" id="5.3.1.16"/>
    </reaction>
</comment>
<evidence type="ECO:0000256" key="3">
    <source>
        <dbReference type="ARBA" id="ARBA00005133"/>
    </source>
</evidence>
<dbReference type="EMBL" id="JADHQD010000004">
    <property type="protein sequence ID" value="MBL6817980.1"/>
    <property type="molecule type" value="Genomic_DNA"/>
</dbReference>
<dbReference type="SUPFAM" id="SSF51366">
    <property type="entry name" value="Ribulose-phoshate binding barrel"/>
    <property type="match status" value="1"/>
</dbReference>
<dbReference type="PANTHER" id="PTHR43090">
    <property type="entry name" value="1-(5-PHOSPHORIBOSYL)-5-[(5-PHOSPHORIBOSYLAMINO)METHYLIDENEAMINO] IMIDAZOLE-4-CARBOXAMIDE ISOMERASE"/>
    <property type="match status" value="1"/>
</dbReference>
<evidence type="ECO:0000256" key="10">
    <source>
        <dbReference type="RuleBase" id="RU003657"/>
    </source>
</evidence>
<evidence type="ECO:0000313" key="13">
    <source>
        <dbReference type="Proteomes" id="UP000711391"/>
    </source>
</evidence>
<comment type="subcellular location">
    <subcellularLocation>
        <location evidence="2 9 11">Cytoplasm</location>
    </subcellularLocation>
</comment>
<dbReference type="InterPro" id="IPR006063">
    <property type="entry name" value="HisA_bact_arch"/>
</dbReference>
<proteinExistence type="inferred from homology"/>
<dbReference type="HAMAP" id="MF_01014">
    <property type="entry name" value="HisA"/>
    <property type="match status" value="1"/>
</dbReference>
<gene>
    <name evidence="9 12" type="primary">hisA</name>
    <name evidence="12" type="ORF">ISQ64_01080</name>
</gene>
<dbReference type="PANTHER" id="PTHR43090:SF2">
    <property type="entry name" value="1-(5-PHOSPHORIBOSYL)-5-[(5-PHOSPHORIBOSYLAMINO)METHYLIDENEAMINO] IMIDAZOLE-4-CARBOXAMIDE ISOMERASE"/>
    <property type="match status" value="1"/>
</dbReference>
<name>A0A937I4K8_9GAMM</name>
<evidence type="ECO:0000256" key="1">
    <source>
        <dbReference type="ARBA" id="ARBA00000901"/>
    </source>
</evidence>
<dbReference type="GO" id="GO:0000105">
    <property type="term" value="P:L-histidine biosynthetic process"/>
    <property type="evidence" value="ECO:0007669"/>
    <property type="project" value="UniProtKB-UniRule"/>
</dbReference>
<evidence type="ECO:0000256" key="2">
    <source>
        <dbReference type="ARBA" id="ARBA00004496"/>
    </source>
</evidence>
<dbReference type="InterPro" id="IPR011060">
    <property type="entry name" value="RibuloseP-bd_barrel"/>
</dbReference>
<evidence type="ECO:0000256" key="11">
    <source>
        <dbReference type="RuleBase" id="RU003658"/>
    </source>
</evidence>
<dbReference type="GO" id="GO:0003949">
    <property type="term" value="F:1-(5-phosphoribosyl)-5-[(5-phosphoribosylamino)methylideneamino]imidazole-4-carboxamide isomerase activity"/>
    <property type="evidence" value="ECO:0007669"/>
    <property type="project" value="UniProtKB-UniRule"/>
</dbReference>
<dbReference type="NCBIfam" id="TIGR00007">
    <property type="entry name" value="1-(5-phosphoribosyl)-5-[(5-phosphoribosylamino)methylideneamino]imidazole-4-carboxamide isomerase"/>
    <property type="match status" value="1"/>
</dbReference>
<feature type="active site" description="Proton donor" evidence="9">
    <location>
        <position position="130"/>
    </location>
</feature>
<keyword evidence="7 9" id="KW-0368">Histidine biosynthesis</keyword>
<evidence type="ECO:0000256" key="4">
    <source>
        <dbReference type="ARBA" id="ARBA00009667"/>
    </source>
</evidence>
<dbReference type="AlphaFoldDB" id="A0A937I4K8"/>
<dbReference type="InterPro" id="IPR023016">
    <property type="entry name" value="HisA/PriA"/>
</dbReference>
<evidence type="ECO:0000256" key="7">
    <source>
        <dbReference type="ARBA" id="ARBA00023102"/>
    </source>
</evidence>
<dbReference type="GO" id="GO:0005737">
    <property type="term" value="C:cytoplasm"/>
    <property type="evidence" value="ECO:0007669"/>
    <property type="project" value="UniProtKB-SubCell"/>
</dbReference>
<comment type="pathway">
    <text evidence="3 9 11">Amino-acid biosynthesis; L-histidine biosynthesis; L-histidine from 5-phospho-alpha-D-ribose 1-diphosphate: step 4/9.</text>
</comment>
<dbReference type="Gene3D" id="3.20.20.70">
    <property type="entry name" value="Aldolase class I"/>
    <property type="match status" value="1"/>
</dbReference>
<dbReference type="InterPro" id="IPR006062">
    <property type="entry name" value="His_biosynth"/>
</dbReference>
<accession>A0A937I4K8</accession>
<dbReference type="Pfam" id="PF00977">
    <property type="entry name" value="His_biosynth"/>
    <property type="match status" value="1"/>
</dbReference>
<evidence type="ECO:0000256" key="6">
    <source>
        <dbReference type="ARBA" id="ARBA00022605"/>
    </source>
</evidence>
<dbReference type="CDD" id="cd04732">
    <property type="entry name" value="HisA"/>
    <property type="match status" value="1"/>
</dbReference>
<keyword evidence="5 9" id="KW-0963">Cytoplasm</keyword>
<dbReference type="InterPro" id="IPR044524">
    <property type="entry name" value="Isoase_HisA-like"/>
</dbReference>
<dbReference type="EC" id="5.3.1.16" evidence="9 11"/>
<sequence>MKIIPAIDIFNGRCVRLLKGDYAKVSEYNQCPIDQVKIFKNAGFDYIHIIDLNAAKSGGNENLEIIKEICKLDNINIQVGGGIRTIKKINNLFAFGVDRVIVGTAAIIDDKFKEDIKNYIDLNKVIYGLDFKTKNNIPFLAINGWTENTSIKLFDYIKMNPWIKNILATDISVDGTLFGPNINIYTKILKEKKINLIASGGIGSIDDIYKLKKILANECVIGKAIYENKILLEDLKNAN</sequence>
<dbReference type="FunFam" id="3.20.20.70:FF:000009">
    <property type="entry name" value="1-(5-phosphoribosyl)-5-[(5-phosphoribosylamino)methylideneamino] imidazole-4-carboxamide isomerase"/>
    <property type="match status" value="1"/>
</dbReference>
<comment type="similarity">
    <text evidence="4 9 10">Belongs to the HisA/HisF family.</text>
</comment>
<dbReference type="GO" id="GO:0000162">
    <property type="term" value="P:L-tryptophan biosynthetic process"/>
    <property type="evidence" value="ECO:0007669"/>
    <property type="project" value="TreeGrafter"/>
</dbReference>
<feature type="active site" description="Proton acceptor" evidence="9">
    <location>
        <position position="8"/>
    </location>
</feature>
<evidence type="ECO:0000256" key="5">
    <source>
        <dbReference type="ARBA" id="ARBA00022490"/>
    </source>
</evidence>
<keyword evidence="6 9" id="KW-0028">Amino-acid biosynthesis</keyword>
<keyword evidence="8 9" id="KW-0413">Isomerase</keyword>
<dbReference type="InterPro" id="IPR013785">
    <property type="entry name" value="Aldolase_TIM"/>
</dbReference>